<evidence type="ECO:0000313" key="14">
    <source>
        <dbReference type="Proteomes" id="UP000664398"/>
    </source>
</evidence>
<evidence type="ECO:0000256" key="7">
    <source>
        <dbReference type="ARBA" id="ARBA00022777"/>
    </source>
</evidence>
<accession>A0A939RW61</accession>
<dbReference type="InterPro" id="IPR055201">
    <property type="entry name" value="IHF-like_H2TH"/>
</dbReference>
<dbReference type="PANTHER" id="PTHR23117:SF13">
    <property type="entry name" value="GUANYLATE KINASE"/>
    <property type="match status" value="1"/>
</dbReference>
<name>A0A939RW61_9MICO</name>
<comment type="catalytic activity">
    <reaction evidence="10 11">
        <text>GMP + ATP = GDP + ADP</text>
        <dbReference type="Rhea" id="RHEA:20780"/>
        <dbReference type="ChEBI" id="CHEBI:30616"/>
        <dbReference type="ChEBI" id="CHEBI:58115"/>
        <dbReference type="ChEBI" id="CHEBI:58189"/>
        <dbReference type="ChEBI" id="CHEBI:456216"/>
        <dbReference type="EC" id="2.7.4.8"/>
    </reaction>
</comment>
<evidence type="ECO:0000256" key="4">
    <source>
        <dbReference type="ARBA" id="ARBA00016296"/>
    </source>
</evidence>
<sequence length="307" mass="34377">MTETQEAARRMPEVDRAAANRAAIAARQARAELKRRLRSGEASPLRVLEQSRVPGHPAATLRITDYLLSFPAIGEVKAERIREQLEISDRKRLGGLGKLQRERLERFVRERTGADPSGERPPLTVLAGPTAVGKGTVAAYIREHYPEVRLSVSATTRAPRPGEQDGVHYFFVDDEGFDRMLAQGELLEWATVHNRFRYGTPRGPVVESAERGELMLLEIDLQGARQVRASMPEACLVFLAPPSWDELVNRLVGRGTEDEEERTRRLETAKVELAAADEFDEIIVNDEVPRAAARLVDLMRGEHSESR</sequence>
<dbReference type="NCBIfam" id="TIGR03263">
    <property type="entry name" value="guanyl_kin"/>
    <property type="match status" value="1"/>
</dbReference>
<keyword evidence="7 11" id="KW-0418">Kinase</keyword>
<keyword evidence="6 11" id="KW-0547">Nucleotide-binding</keyword>
<evidence type="ECO:0000313" key="13">
    <source>
        <dbReference type="EMBL" id="MBO1804667.1"/>
    </source>
</evidence>
<dbReference type="Gene3D" id="3.40.50.300">
    <property type="entry name" value="P-loop containing nucleotide triphosphate hydrolases"/>
    <property type="match status" value="1"/>
</dbReference>
<comment type="function">
    <text evidence="1 11">Essential for recycling GMP and indirectly, cGMP.</text>
</comment>
<comment type="caution">
    <text evidence="13">The sequence shown here is derived from an EMBL/GenBank/DDBJ whole genome shotgun (WGS) entry which is preliminary data.</text>
</comment>
<dbReference type="InterPro" id="IPR008144">
    <property type="entry name" value="Guanylate_kin-like_dom"/>
</dbReference>
<dbReference type="FunFam" id="3.30.63.10:FF:000002">
    <property type="entry name" value="Guanylate kinase 1"/>
    <property type="match status" value="1"/>
</dbReference>
<dbReference type="InterPro" id="IPR047806">
    <property type="entry name" value="IHF_actinobact"/>
</dbReference>
<comment type="similarity">
    <text evidence="2 11">Belongs to the guanylate kinase family.</text>
</comment>
<dbReference type="Proteomes" id="UP000664398">
    <property type="component" value="Unassembled WGS sequence"/>
</dbReference>
<dbReference type="HAMAP" id="MF_00328">
    <property type="entry name" value="Guanylate_kinase"/>
    <property type="match status" value="1"/>
</dbReference>
<keyword evidence="11" id="KW-0963">Cytoplasm</keyword>
<dbReference type="SUPFAM" id="SSF52540">
    <property type="entry name" value="P-loop containing nucleoside triphosphate hydrolases"/>
    <property type="match status" value="1"/>
</dbReference>
<dbReference type="RefSeq" id="WP_208045155.1">
    <property type="nucleotide sequence ID" value="NZ_JAGDYL010000006.1"/>
</dbReference>
<dbReference type="SMART" id="SM00072">
    <property type="entry name" value="GuKc"/>
    <property type="match status" value="1"/>
</dbReference>
<feature type="binding site" evidence="11">
    <location>
        <begin position="128"/>
        <end position="135"/>
    </location>
    <ligand>
        <name>ATP</name>
        <dbReference type="ChEBI" id="CHEBI:30616"/>
    </ligand>
</feature>
<dbReference type="Gene3D" id="3.30.63.10">
    <property type="entry name" value="Guanylate Kinase phosphate binding domain"/>
    <property type="match status" value="1"/>
</dbReference>
<evidence type="ECO:0000256" key="3">
    <source>
        <dbReference type="ARBA" id="ARBA00012961"/>
    </source>
</evidence>
<evidence type="ECO:0000259" key="12">
    <source>
        <dbReference type="PROSITE" id="PS50052"/>
    </source>
</evidence>
<evidence type="ECO:0000256" key="11">
    <source>
        <dbReference type="HAMAP-Rule" id="MF_00328"/>
    </source>
</evidence>
<dbReference type="PANTHER" id="PTHR23117">
    <property type="entry name" value="GUANYLATE KINASE-RELATED"/>
    <property type="match status" value="1"/>
</dbReference>
<feature type="domain" description="Guanylate kinase-like" evidence="12">
    <location>
        <begin position="121"/>
        <end position="300"/>
    </location>
</feature>
<dbReference type="EMBL" id="JAGDYL010000006">
    <property type="protein sequence ID" value="MBO1804667.1"/>
    <property type="molecule type" value="Genomic_DNA"/>
</dbReference>
<protein>
    <recommendedName>
        <fullName evidence="4 11">Guanylate kinase</fullName>
        <ecNumber evidence="3 11">2.7.4.8</ecNumber>
    </recommendedName>
    <alternativeName>
        <fullName evidence="9 11">GMP kinase</fullName>
    </alternativeName>
</protein>
<evidence type="ECO:0000256" key="6">
    <source>
        <dbReference type="ARBA" id="ARBA00022741"/>
    </source>
</evidence>
<evidence type="ECO:0000256" key="5">
    <source>
        <dbReference type="ARBA" id="ARBA00022679"/>
    </source>
</evidence>
<evidence type="ECO:0000256" key="9">
    <source>
        <dbReference type="ARBA" id="ARBA00030128"/>
    </source>
</evidence>
<dbReference type="PROSITE" id="PS00856">
    <property type="entry name" value="GUANYLATE_KINASE_1"/>
    <property type="match status" value="1"/>
</dbReference>
<organism evidence="13 14">
    <name type="scientific">Leucobacter ruminantium</name>
    <dbReference type="NCBI Taxonomy" id="1289170"/>
    <lineage>
        <taxon>Bacteria</taxon>
        <taxon>Bacillati</taxon>
        <taxon>Actinomycetota</taxon>
        <taxon>Actinomycetes</taxon>
        <taxon>Micrococcales</taxon>
        <taxon>Microbacteriaceae</taxon>
        <taxon>Leucobacter</taxon>
    </lineage>
</organism>
<keyword evidence="14" id="KW-1185">Reference proteome</keyword>
<dbReference type="Pfam" id="PF22525">
    <property type="entry name" value="H2TH_5"/>
    <property type="match status" value="1"/>
</dbReference>
<dbReference type="CDD" id="cd00071">
    <property type="entry name" value="GMPK"/>
    <property type="match status" value="1"/>
</dbReference>
<reference evidence="13" key="1">
    <citation type="submission" date="2021-03" db="EMBL/GenBank/DDBJ databases">
        <title>Leucobacter chromiisoli sp. nov., isolated from chromium-containing soil of chemical plant.</title>
        <authorList>
            <person name="Xu Z."/>
        </authorList>
    </citation>
    <scope>NUCLEOTIDE SEQUENCE</scope>
    <source>
        <strain evidence="13">A2</strain>
    </source>
</reference>
<comment type="subcellular location">
    <subcellularLocation>
        <location evidence="11">Cytoplasm</location>
    </subcellularLocation>
</comment>
<dbReference type="InterPro" id="IPR017665">
    <property type="entry name" value="Guanylate_kinase"/>
</dbReference>
<dbReference type="PROSITE" id="PS50052">
    <property type="entry name" value="GUANYLATE_KINASE_2"/>
    <property type="match status" value="1"/>
</dbReference>
<dbReference type="AlphaFoldDB" id="A0A939RW61"/>
<dbReference type="InterPro" id="IPR020590">
    <property type="entry name" value="Guanylate_kinase_CS"/>
</dbReference>
<dbReference type="GO" id="GO:0005829">
    <property type="term" value="C:cytosol"/>
    <property type="evidence" value="ECO:0007669"/>
    <property type="project" value="TreeGrafter"/>
</dbReference>
<gene>
    <name evidence="11 13" type="primary">gmk</name>
    <name evidence="13" type="ORF">J4H91_04955</name>
</gene>
<dbReference type="Gene3D" id="1.10.8.50">
    <property type="match status" value="1"/>
</dbReference>
<evidence type="ECO:0000256" key="8">
    <source>
        <dbReference type="ARBA" id="ARBA00022840"/>
    </source>
</evidence>
<evidence type="ECO:0000256" key="1">
    <source>
        <dbReference type="ARBA" id="ARBA00003531"/>
    </source>
</evidence>
<keyword evidence="8 11" id="KW-0067">ATP-binding</keyword>
<dbReference type="EC" id="2.7.4.8" evidence="3 11"/>
<dbReference type="GO" id="GO:0004385">
    <property type="term" value="F:GMP kinase activity"/>
    <property type="evidence" value="ECO:0007669"/>
    <property type="project" value="UniProtKB-UniRule"/>
</dbReference>
<dbReference type="InterPro" id="IPR027417">
    <property type="entry name" value="P-loop_NTPase"/>
</dbReference>
<proteinExistence type="inferred from homology"/>
<evidence type="ECO:0000256" key="10">
    <source>
        <dbReference type="ARBA" id="ARBA00048594"/>
    </source>
</evidence>
<dbReference type="GO" id="GO:0005524">
    <property type="term" value="F:ATP binding"/>
    <property type="evidence" value="ECO:0007669"/>
    <property type="project" value="UniProtKB-UniRule"/>
</dbReference>
<dbReference type="InterPro" id="IPR008145">
    <property type="entry name" value="GK/Ca_channel_bsu"/>
</dbReference>
<keyword evidence="5 11" id="KW-0808">Transferase</keyword>
<dbReference type="NCBIfam" id="NF041260">
    <property type="entry name" value="actino_IHF"/>
    <property type="match status" value="1"/>
</dbReference>
<dbReference type="Pfam" id="PF00625">
    <property type="entry name" value="Guanylate_kin"/>
    <property type="match status" value="1"/>
</dbReference>
<evidence type="ECO:0000256" key="2">
    <source>
        <dbReference type="ARBA" id="ARBA00005790"/>
    </source>
</evidence>